<comment type="caution">
    <text evidence="1">The sequence shown here is derived from an EMBL/GenBank/DDBJ whole genome shotgun (WGS) entry which is preliminary data.</text>
</comment>
<gene>
    <name evidence="1" type="ORF">G3569_10135</name>
</gene>
<dbReference type="InterPro" id="IPR029058">
    <property type="entry name" value="AB_hydrolase_fold"/>
</dbReference>
<accession>A0A6M1T602</accession>
<proteinExistence type="predicted"/>
<dbReference type="EMBL" id="JAALLS010000012">
    <property type="protein sequence ID" value="NGP88715.1"/>
    <property type="molecule type" value="Genomic_DNA"/>
</dbReference>
<organism evidence="1 2">
    <name type="scientific">Fodinibius halophilus</name>
    <dbReference type="NCBI Taxonomy" id="1736908"/>
    <lineage>
        <taxon>Bacteria</taxon>
        <taxon>Pseudomonadati</taxon>
        <taxon>Balneolota</taxon>
        <taxon>Balneolia</taxon>
        <taxon>Balneolales</taxon>
        <taxon>Balneolaceae</taxon>
        <taxon>Fodinibius</taxon>
    </lineage>
</organism>
<evidence type="ECO:0000313" key="1">
    <source>
        <dbReference type="EMBL" id="NGP88715.1"/>
    </source>
</evidence>
<dbReference type="SUPFAM" id="SSF53474">
    <property type="entry name" value="alpha/beta-Hydrolases"/>
    <property type="match status" value="1"/>
</dbReference>
<dbReference type="PANTHER" id="PTHR36513">
    <property type="entry name" value="ABC TRANSMEMBRANE TYPE-1 DOMAIN-CONTAINING PROTEIN"/>
    <property type="match status" value="1"/>
</dbReference>
<dbReference type="Proteomes" id="UP000479132">
    <property type="component" value="Unassembled WGS sequence"/>
</dbReference>
<sequence length="537" mass="61131">MTEESLSLLQSSESWIISLRNSEHIEWSDDFKTVHFNWEALDVPGNANRVQIIIAVSKHHTAKNTAQIKSIFRIIAASWQITEGAGVIGVDEQGEVDRIGTVIENTGLQNNNRETTLTIKWTEEGIGNTATILDEGINFKKLTKAKLKKLDVPTESNFSKKRRSFSKSPVEKVVKSIPPEMAFKDMDEWADEDHKEETADEASLDDSGGKVTLFYGTNRNKTGSDKWNDYYGNKLKKLKFGFCEVSIPPNHKLGEIERPFGIWKLTFPEKEDKHVIIQHLEEYNEDTYYELLAEEFEQLDNKTGLIFLPGYNNTFAQAARRAGQIAYDLPFFGLAGFFSWPSAGKTPFYGSDIEYADASIPDFERFLKKFVSQTNVKQLHLIAHSMGNRILTTTLKDLSEDSSFAHQLKKFHQIVLAAPDIDQEVFKRNILPHFKKVGKRRTIYASDKDRALAAAEWLRGKRPRLGDGGNSIFVTEEIDTIDASNINGPGFLDHSYLFETRPLLTDLNSLINNDIEPKARSLRKRDKNNLPYWLFPK</sequence>
<dbReference type="Gene3D" id="3.40.50.1820">
    <property type="entry name" value="alpha/beta hydrolase"/>
    <property type="match status" value="1"/>
</dbReference>
<dbReference type="AlphaFoldDB" id="A0A6M1T602"/>
<name>A0A6M1T602_9BACT</name>
<dbReference type="GO" id="GO:0016787">
    <property type="term" value="F:hydrolase activity"/>
    <property type="evidence" value="ECO:0007669"/>
    <property type="project" value="UniProtKB-KW"/>
</dbReference>
<reference evidence="1 2" key="1">
    <citation type="submission" date="2020-02" db="EMBL/GenBank/DDBJ databases">
        <title>Aliifodinibius halophilus 2W32, complete genome.</title>
        <authorList>
            <person name="Li Y."/>
            <person name="Wu S."/>
        </authorList>
    </citation>
    <scope>NUCLEOTIDE SEQUENCE [LARGE SCALE GENOMIC DNA]</scope>
    <source>
        <strain evidence="1 2">2W32</strain>
    </source>
</reference>
<dbReference type="InterPro" id="IPR010297">
    <property type="entry name" value="DUF900_hydrolase"/>
</dbReference>
<dbReference type="PANTHER" id="PTHR36513:SF1">
    <property type="entry name" value="TRANSMEMBRANE PROTEIN"/>
    <property type="match status" value="1"/>
</dbReference>
<dbReference type="RefSeq" id="WP_165268738.1">
    <property type="nucleotide sequence ID" value="NZ_JAALLS010000012.1"/>
</dbReference>
<keyword evidence="1" id="KW-0378">Hydrolase</keyword>
<dbReference type="Pfam" id="PF05990">
    <property type="entry name" value="DUF900"/>
    <property type="match status" value="1"/>
</dbReference>
<protein>
    <submittedName>
        <fullName evidence="1">Alpha/beta fold hydrolase</fullName>
    </submittedName>
</protein>
<keyword evidence="2" id="KW-1185">Reference proteome</keyword>
<evidence type="ECO:0000313" key="2">
    <source>
        <dbReference type="Proteomes" id="UP000479132"/>
    </source>
</evidence>